<feature type="transmembrane region" description="Helical" evidence="5">
    <location>
        <begin position="374"/>
        <end position="394"/>
    </location>
</feature>
<dbReference type="EMBL" id="JALXKZ020000005">
    <property type="protein sequence ID" value="MCV7628520.1"/>
    <property type="molecule type" value="Genomic_DNA"/>
</dbReference>
<feature type="transmembrane region" description="Helical" evidence="5">
    <location>
        <begin position="89"/>
        <end position="108"/>
    </location>
</feature>
<keyword evidence="4 5" id="KW-0472">Membrane</keyword>
<comment type="subcellular location">
    <subcellularLocation>
        <location evidence="1">Cell membrane</location>
        <topology evidence="1">Multi-pass membrane protein</topology>
    </subcellularLocation>
</comment>
<accession>A0AAP3AI45</accession>
<dbReference type="Gene3D" id="1.20.1250.20">
    <property type="entry name" value="MFS general substrate transporter like domains"/>
    <property type="match status" value="1"/>
</dbReference>
<evidence type="ECO:0000256" key="4">
    <source>
        <dbReference type="ARBA" id="ARBA00023136"/>
    </source>
</evidence>
<sequence length="481" mass="49800">MPVAPRPSDDAASSVFTPHQQRILAVLLIPIFMSLLAVSSINVALPALQRGLDASDAELQWAISGYTLVFGMVLVPAGRAGDLFGRRRLFLVGLGVFALGALLSGLAPTGVLLVLARLVMGVGAGLLNPQVTGFIQSEFSGTSRARAFGALGAVVGVSVAVGPLLSGGLIAWLGGDLGWRATFLVNVPIALGALVVARHWLPRTAPERARRPDLDPVGVVLLAGALVAVMLPFLDRGLGPWRFVLVPVGIGLAALWTRWEARYARRGRAPMVDLRLFQTRSFACGALLIAIYFTGSTSMFVVIAMFMQNGLGYPALHAALIGLPSAVMSSVMSTVAGRVVLRTGRKIVVLGIALALLAVVGSIGVAWANREFGLSPWWLLLTLAILGAGQGLVVSPNQTLSLAEVPPRHSGTAGGVLQTGQRVGTAVGTAVIVGVFLGVASGADWDGAFMAAFTLVAGCMALALLVALADLRGPRTAAPRG</sequence>
<dbReference type="GO" id="GO:0005886">
    <property type="term" value="C:plasma membrane"/>
    <property type="evidence" value="ECO:0007669"/>
    <property type="project" value="UniProtKB-SubCell"/>
</dbReference>
<dbReference type="PANTHER" id="PTHR42718:SF39">
    <property type="entry name" value="ACTINORHODIN TRANSPORTER-RELATED"/>
    <property type="match status" value="1"/>
</dbReference>
<evidence type="ECO:0000313" key="7">
    <source>
        <dbReference type="EMBL" id="MCV7628520.1"/>
    </source>
</evidence>
<dbReference type="SUPFAM" id="SSF103473">
    <property type="entry name" value="MFS general substrate transporter"/>
    <property type="match status" value="1"/>
</dbReference>
<dbReference type="InterPro" id="IPR036259">
    <property type="entry name" value="MFS_trans_sf"/>
</dbReference>
<feature type="transmembrane region" description="Helical" evidence="5">
    <location>
        <begin position="213"/>
        <end position="234"/>
    </location>
</feature>
<feature type="transmembrane region" description="Helical" evidence="5">
    <location>
        <begin position="313"/>
        <end position="335"/>
    </location>
</feature>
<evidence type="ECO:0000259" key="6">
    <source>
        <dbReference type="PROSITE" id="PS50850"/>
    </source>
</evidence>
<dbReference type="PROSITE" id="PS50850">
    <property type="entry name" value="MFS"/>
    <property type="match status" value="1"/>
</dbReference>
<evidence type="ECO:0000313" key="8">
    <source>
        <dbReference type="Proteomes" id="UP001205867"/>
    </source>
</evidence>
<proteinExistence type="predicted"/>
<gene>
    <name evidence="7" type="ORF">M3A82_004060</name>
</gene>
<protein>
    <submittedName>
        <fullName evidence="7">MFS transporter</fullName>
    </submittedName>
</protein>
<dbReference type="InterPro" id="IPR011701">
    <property type="entry name" value="MFS"/>
</dbReference>
<dbReference type="Gene3D" id="1.20.1720.10">
    <property type="entry name" value="Multidrug resistance protein D"/>
    <property type="match status" value="1"/>
</dbReference>
<feature type="transmembrane region" description="Helical" evidence="5">
    <location>
        <begin position="179"/>
        <end position="201"/>
    </location>
</feature>
<keyword evidence="2 5" id="KW-0812">Transmembrane</keyword>
<dbReference type="GO" id="GO:0022857">
    <property type="term" value="F:transmembrane transporter activity"/>
    <property type="evidence" value="ECO:0007669"/>
    <property type="project" value="InterPro"/>
</dbReference>
<dbReference type="CDD" id="cd17321">
    <property type="entry name" value="MFS_MMR_MDR_like"/>
    <property type="match status" value="1"/>
</dbReference>
<dbReference type="PRINTS" id="PR01036">
    <property type="entry name" value="TCRTETB"/>
</dbReference>
<comment type="caution">
    <text evidence="7">The sequence shown here is derived from an EMBL/GenBank/DDBJ whole genome shotgun (WGS) entry which is preliminary data.</text>
</comment>
<dbReference type="InterPro" id="IPR020846">
    <property type="entry name" value="MFS_dom"/>
</dbReference>
<dbReference type="Proteomes" id="UP001205867">
    <property type="component" value="Unassembled WGS sequence"/>
</dbReference>
<feature type="transmembrane region" description="Helical" evidence="5">
    <location>
        <begin position="240"/>
        <end position="261"/>
    </location>
</feature>
<feature type="transmembrane region" description="Helical" evidence="5">
    <location>
        <begin position="147"/>
        <end position="173"/>
    </location>
</feature>
<evidence type="ECO:0000256" key="2">
    <source>
        <dbReference type="ARBA" id="ARBA00022692"/>
    </source>
</evidence>
<feature type="transmembrane region" description="Helical" evidence="5">
    <location>
        <begin position="449"/>
        <end position="471"/>
    </location>
</feature>
<dbReference type="Pfam" id="PF07690">
    <property type="entry name" value="MFS_1"/>
    <property type="match status" value="1"/>
</dbReference>
<feature type="transmembrane region" description="Helical" evidence="5">
    <location>
        <begin position="347"/>
        <end position="368"/>
    </location>
</feature>
<feature type="transmembrane region" description="Helical" evidence="5">
    <location>
        <begin position="114"/>
        <end position="135"/>
    </location>
</feature>
<feature type="transmembrane region" description="Helical" evidence="5">
    <location>
        <begin position="59"/>
        <end position="77"/>
    </location>
</feature>
<feature type="transmembrane region" description="Helical" evidence="5">
    <location>
        <begin position="23"/>
        <end position="47"/>
    </location>
</feature>
<reference evidence="7" key="1">
    <citation type="submission" date="2023-06" db="EMBL/GenBank/DDBJ databases">
        <title>lsaBGC provides a comprehensive framework for evolutionary analysis of biosynthetic gene clusters within focal taxa.</title>
        <authorList>
            <person name="Salamzade R."/>
            <person name="Sandstrom S."/>
            <person name="Kalan L.R."/>
        </authorList>
    </citation>
    <scope>NUCLEOTIDE SEQUENCE</scope>
    <source>
        <strain evidence="7">P3-SID899</strain>
    </source>
</reference>
<name>A0AAP3AI45_MICLU</name>
<evidence type="ECO:0000256" key="3">
    <source>
        <dbReference type="ARBA" id="ARBA00022989"/>
    </source>
</evidence>
<dbReference type="PANTHER" id="PTHR42718">
    <property type="entry name" value="MAJOR FACILITATOR SUPERFAMILY MULTIDRUG TRANSPORTER MFSC"/>
    <property type="match status" value="1"/>
</dbReference>
<dbReference type="AlphaFoldDB" id="A0AAP3AI45"/>
<organism evidence="7 8">
    <name type="scientific">Micrococcus luteus</name>
    <name type="common">Micrococcus lysodeikticus</name>
    <dbReference type="NCBI Taxonomy" id="1270"/>
    <lineage>
        <taxon>Bacteria</taxon>
        <taxon>Bacillati</taxon>
        <taxon>Actinomycetota</taxon>
        <taxon>Actinomycetes</taxon>
        <taxon>Micrococcales</taxon>
        <taxon>Micrococcaceae</taxon>
        <taxon>Micrococcus</taxon>
    </lineage>
</organism>
<feature type="transmembrane region" description="Helical" evidence="5">
    <location>
        <begin position="423"/>
        <end position="443"/>
    </location>
</feature>
<evidence type="ECO:0000256" key="1">
    <source>
        <dbReference type="ARBA" id="ARBA00004651"/>
    </source>
</evidence>
<keyword evidence="3 5" id="KW-1133">Transmembrane helix</keyword>
<evidence type="ECO:0000256" key="5">
    <source>
        <dbReference type="SAM" id="Phobius"/>
    </source>
</evidence>
<feature type="transmembrane region" description="Helical" evidence="5">
    <location>
        <begin position="282"/>
        <end position="307"/>
    </location>
</feature>
<feature type="domain" description="Major facilitator superfamily (MFS) profile" evidence="6">
    <location>
        <begin position="23"/>
        <end position="475"/>
    </location>
</feature>